<evidence type="ECO:0000313" key="3">
    <source>
        <dbReference type="EMBL" id="NEA22404.1"/>
    </source>
</evidence>
<dbReference type="Proteomes" id="UP000475532">
    <property type="component" value="Unassembled WGS sequence"/>
</dbReference>
<dbReference type="AlphaFoldDB" id="A0A6L9QDW3"/>
<organism evidence="3 4">
    <name type="scientific">Actinomadura bangladeshensis</name>
    <dbReference type="NCBI Taxonomy" id="453573"/>
    <lineage>
        <taxon>Bacteria</taxon>
        <taxon>Bacillati</taxon>
        <taxon>Actinomycetota</taxon>
        <taxon>Actinomycetes</taxon>
        <taxon>Streptosporangiales</taxon>
        <taxon>Thermomonosporaceae</taxon>
        <taxon>Actinomadura</taxon>
    </lineage>
</organism>
<evidence type="ECO:0000256" key="1">
    <source>
        <dbReference type="SAM" id="Phobius"/>
    </source>
</evidence>
<dbReference type="InterPro" id="IPR003870">
    <property type="entry name" value="DUF222"/>
</dbReference>
<dbReference type="InterPro" id="IPR003615">
    <property type="entry name" value="HNH_nuc"/>
</dbReference>
<proteinExistence type="predicted"/>
<reference evidence="3 4" key="1">
    <citation type="submission" date="2020-01" db="EMBL/GenBank/DDBJ databases">
        <title>Insect and environment-associated Actinomycetes.</title>
        <authorList>
            <person name="Currrie C."/>
            <person name="Chevrette M."/>
            <person name="Carlson C."/>
            <person name="Stubbendieck R."/>
            <person name="Wendt-Pienkowski E."/>
        </authorList>
    </citation>
    <scope>NUCLEOTIDE SEQUENCE [LARGE SCALE GENOMIC DNA]</scope>
    <source>
        <strain evidence="3 4">SID10258</strain>
    </source>
</reference>
<accession>A0A6L9QDW3</accession>
<evidence type="ECO:0000313" key="4">
    <source>
        <dbReference type="Proteomes" id="UP000475532"/>
    </source>
</evidence>
<name>A0A6L9QDW3_9ACTN</name>
<gene>
    <name evidence="3" type="ORF">G3I70_07875</name>
</gene>
<dbReference type="Pfam" id="PF02720">
    <property type="entry name" value="DUF222"/>
    <property type="match status" value="1"/>
</dbReference>
<dbReference type="EMBL" id="JAAGLI010000207">
    <property type="protein sequence ID" value="NEA22404.1"/>
    <property type="molecule type" value="Genomic_DNA"/>
</dbReference>
<feature type="domain" description="DUF222" evidence="2">
    <location>
        <begin position="56"/>
        <end position="257"/>
    </location>
</feature>
<comment type="caution">
    <text evidence="3">The sequence shown here is derived from an EMBL/GenBank/DDBJ whole genome shotgun (WGS) entry which is preliminary data.</text>
</comment>
<keyword evidence="1" id="KW-0812">Transmembrane</keyword>
<evidence type="ECO:0000259" key="2">
    <source>
        <dbReference type="Pfam" id="PF02720"/>
    </source>
</evidence>
<keyword evidence="1" id="KW-1133">Transmembrane helix</keyword>
<keyword evidence="1" id="KW-0472">Membrane</keyword>
<sequence>MTMPAQVAEIVSGQREWEDREWFPPGPQLAICLSGGKNRLADLTDDELLQVAAAARRQTSWAQARELAAIAELTRRRTAEEESGDPDYRILSARDSVTEEVSAALTVTGNAAATLVHLAEQLTGPLARTGDALEAGRLDLAKARVICDVTEQLPDHTARRVESAALEKASEQTTGQLRRRLNRIARRLAPEAIEERRQEAVRQRRLELWDTPSGTSDLALCDLAVEDAHAIYNKITAAAHGIKGDGDTRPLSAIRADLATRLLQGLELPEAIRDLLAQAGDGAFSPVPGSSGLAESVAVSVSPSGELSADVGIAVLADEVDRRLDHVRARVEPRELPHAIRRTVQRIHGEFADARGAACQGDDEVHGRPGYRPSAALRREVEARHATCVFPSCNQPSRRCDLDHTVAWRPGITCRCNLAPLCRRHHRLKQRTDWRLFQIWAGLLVWVTPSGAWYIVRPDRQ</sequence>
<dbReference type="CDD" id="cd00085">
    <property type="entry name" value="HNHc"/>
    <property type="match status" value="1"/>
</dbReference>
<protein>
    <submittedName>
        <fullName evidence="3">DUF222 domain-containing protein</fullName>
    </submittedName>
</protein>
<feature type="transmembrane region" description="Helical" evidence="1">
    <location>
        <begin position="437"/>
        <end position="456"/>
    </location>
</feature>